<evidence type="ECO:0000256" key="11">
    <source>
        <dbReference type="RuleBase" id="RU367134"/>
    </source>
</evidence>
<dbReference type="InterPro" id="IPR017441">
    <property type="entry name" value="Protein_kinase_ATP_BS"/>
</dbReference>
<organism evidence="15 16">
    <name type="scientific">Halteria grandinella</name>
    <dbReference type="NCBI Taxonomy" id="5974"/>
    <lineage>
        <taxon>Eukaryota</taxon>
        <taxon>Sar</taxon>
        <taxon>Alveolata</taxon>
        <taxon>Ciliophora</taxon>
        <taxon>Intramacronucleata</taxon>
        <taxon>Spirotrichea</taxon>
        <taxon>Stichotrichia</taxon>
        <taxon>Sporadotrichida</taxon>
        <taxon>Halteriidae</taxon>
        <taxon>Halteria</taxon>
    </lineage>
</organism>
<feature type="binding site" evidence="8">
    <location>
        <position position="190"/>
    </location>
    <ligand>
        <name>ATP</name>
        <dbReference type="ChEBI" id="CHEBI:30616"/>
    </ligand>
</feature>
<keyword evidence="4 8" id="KW-0547">Nucleotide-binding</keyword>
<comment type="similarity">
    <text evidence="11">Belongs to the protein kinase superfamily. Ser/Thr protein kinase family. Aurora subfamily.</text>
</comment>
<evidence type="ECO:0000313" key="16">
    <source>
        <dbReference type="Proteomes" id="UP000785679"/>
    </source>
</evidence>
<dbReference type="PROSITE" id="PS00108">
    <property type="entry name" value="PROTEIN_KINASE_ST"/>
    <property type="match status" value="1"/>
</dbReference>
<comment type="catalytic activity">
    <reaction evidence="11">
        <text>L-threonyl-[protein] + ATP = O-phospho-L-threonyl-[protein] + ADP + H(+)</text>
        <dbReference type="Rhea" id="RHEA:46608"/>
        <dbReference type="Rhea" id="RHEA-COMP:11060"/>
        <dbReference type="Rhea" id="RHEA-COMP:11605"/>
        <dbReference type="ChEBI" id="CHEBI:15378"/>
        <dbReference type="ChEBI" id="CHEBI:30013"/>
        <dbReference type="ChEBI" id="CHEBI:30616"/>
        <dbReference type="ChEBI" id="CHEBI:61977"/>
        <dbReference type="ChEBI" id="CHEBI:456216"/>
        <dbReference type="EC" id="2.7.11.1"/>
    </reaction>
</comment>
<dbReference type="EC" id="2.7.11.1" evidence="11"/>
<comment type="subunit">
    <text evidence="1">Monomer.</text>
</comment>
<keyword evidence="6 8" id="KW-0067">ATP-binding</keyword>
<evidence type="ECO:0000256" key="6">
    <source>
        <dbReference type="ARBA" id="ARBA00022840"/>
    </source>
</evidence>
<evidence type="ECO:0000313" key="15">
    <source>
        <dbReference type="EMBL" id="TNV82276.1"/>
    </source>
</evidence>
<dbReference type="GO" id="GO:0004674">
    <property type="term" value="F:protein serine/threonine kinase activity"/>
    <property type="evidence" value="ECO:0007669"/>
    <property type="project" value="UniProtKB-KW"/>
</dbReference>
<sequence length="721" mass="84131">MKPQTTYIQVPPELKGRVNNVKNRILFLSPSVRSGEERECRKDDFESLANSNIGVGGFGKVYKVRHKLSKNIFAIKVINKAKIIEHDLVEQIKLEVKIMYELNHENIVKLHNHYEDDDNFYLILQYCSKGQLYSILKKEGRLNERVAAQYLREVISACQYLHQMDPPIIHRDIKPENILLDSNNSVKLGDFGWSNFFNEDRRRLTYCGTPEYLAPEMIRQVGHDKSLDIWNLGVLMFELLTGSPPFEGANQNELFDNILKFKIKWPKGFPGVAKDLVTKLLKSNPQERISLEETLEHPWFQGNPAIRPVQPSIASAEPTKLPLEGDTMNYQVISKPSIVNKVENQSSETRQSIVIEKKIQQAAAATTENKEPQPAAEDINTKYNQTKKELNEIKVNFHIKCKENESLMKENNELKDQLAQKNLYGSKDSVETKKLLEEIQKLRSLNKHRDEILNQMESQNKNLRETETQLKLTQNDYELLTNQNKSLEMKVKDLQEKLETVETKLSLFKEKAYQAEKEKEQTTIEYQNKIELLQYKLLNKVENESSFGEDSLGGSKQFHELLGLCKSDLEEILNRLKSHVQNEATEDSLRRELLDQSKKISELRASQEKQIYEMTNEHFQKVDQLQLKWEGEKKAALQKLKDEIQLKNERIKELEKNEKRAMTDKDTQDSLVRQNKEIQERMKALTSDRDIMQNEKRFLEERIKKQDEELADLKFQVKQVK</sequence>
<evidence type="ECO:0000256" key="4">
    <source>
        <dbReference type="ARBA" id="ARBA00022741"/>
    </source>
</evidence>
<protein>
    <recommendedName>
        <fullName evidence="11">Aurora kinase</fullName>
        <ecNumber evidence="11">2.7.11.1</ecNumber>
    </recommendedName>
</protein>
<feature type="cross-link" description="Glycyl lysine isopeptide (Lys-Gly) (interchain with G-Cter in SUMO2)" evidence="9">
    <location>
        <position position="174"/>
    </location>
</feature>
<dbReference type="Proteomes" id="UP000785679">
    <property type="component" value="Unassembled WGS sequence"/>
</dbReference>
<feature type="region of interest" description="Disordered" evidence="13">
    <location>
        <begin position="655"/>
        <end position="674"/>
    </location>
</feature>
<evidence type="ECO:0000256" key="13">
    <source>
        <dbReference type="SAM" id="MobiDB-lite"/>
    </source>
</evidence>
<evidence type="ECO:0000256" key="2">
    <source>
        <dbReference type="ARBA" id="ARBA00022527"/>
    </source>
</evidence>
<dbReference type="GO" id="GO:0005524">
    <property type="term" value="F:ATP binding"/>
    <property type="evidence" value="ECO:0007669"/>
    <property type="project" value="UniProtKB-UniRule"/>
</dbReference>
<dbReference type="InterPro" id="IPR011009">
    <property type="entry name" value="Kinase-like_dom_sf"/>
</dbReference>
<evidence type="ECO:0000256" key="12">
    <source>
        <dbReference type="SAM" id="Coils"/>
    </source>
</evidence>
<keyword evidence="2 11" id="KW-0723">Serine/threonine-protein kinase</keyword>
<keyword evidence="12" id="KW-0175">Coiled coil</keyword>
<keyword evidence="16" id="KW-1185">Reference proteome</keyword>
<dbReference type="PROSITE" id="PS50011">
    <property type="entry name" value="PROTEIN_KINASE_DOM"/>
    <property type="match status" value="1"/>
</dbReference>
<feature type="coiled-coil region" evidence="12">
    <location>
        <begin position="376"/>
        <end position="518"/>
    </location>
</feature>
<dbReference type="InterPro" id="IPR030616">
    <property type="entry name" value="Aur-like"/>
</dbReference>
<dbReference type="FunFam" id="3.30.200.20:FF:000042">
    <property type="entry name" value="Aurora kinase A"/>
    <property type="match status" value="1"/>
</dbReference>
<keyword evidence="3 11" id="KW-0808">Transferase</keyword>
<evidence type="ECO:0000256" key="7">
    <source>
        <dbReference type="PIRSR" id="PIRSR630616-1"/>
    </source>
</evidence>
<name>A0A8J8NV10_HALGN</name>
<dbReference type="SMART" id="SM00220">
    <property type="entry name" value="S_TKc"/>
    <property type="match status" value="1"/>
</dbReference>
<dbReference type="OrthoDB" id="302269at2759"/>
<dbReference type="InterPro" id="IPR008271">
    <property type="entry name" value="Ser/Thr_kinase_AS"/>
</dbReference>
<dbReference type="PROSITE" id="PS00107">
    <property type="entry name" value="PROTEIN_KINASE_ATP"/>
    <property type="match status" value="1"/>
</dbReference>
<reference evidence="15" key="1">
    <citation type="submission" date="2019-06" db="EMBL/GenBank/DDBJ databases">
        <authorList>
            <person name="Zheng W."/>
        </authorList>
    </citation>
    <scope>NUCLEOTIDE SEQUENCE</scope>
    <source>
        <strain evidence="15">QDHG01</strain>
    </source>
</reference>
<keyword evidence="5 11" id="KW-0418">Kinase</keyword>
<evidence type="ECO:0000259" key="14">
    <source>
        <dbReference type="PROSITE" id="PS50011"/>
    </source>
</evidence>
<dbReference type="SUPFAM" id="SSF56112">
    <property type="entry name" value="Protein kinase-like (PK-like)"/>
    <property type="match status" value="1"/>
</dbReference>
<evidence type="ECO:0000256" key="10">
    <source>
        <dbReference type="PROSITE-ProRule" id="PRU10141"/>
    </source>
</evidence>
<evidence type="ECO:0000256" key="5">
    <source>
        <dbReference type="ARBA" id="ARBA00022777"/>
    </source>
</evidence>
<evidence type="ECO:0000256" key="1">
    <source>
        <dbReference type="ARBA" id="ARBA00011245"/>
    </source>
</evidence>
<feature type="binding site" evidence="8 10">
    <location>
        <position position="76"/>
    </location>
    <ligand>
        <name>ATP</name>
        <dbReference type="ChEBI" id="CHEBI:30616"/>
    </ligand>
</feature>
<dbReference type="AlphaFoldDB" id="A0A8J8NV10"/>
<gene>
    <name evidence="15" type="ORF">FGO68_gene12158</name>
</gene>
<dbReference type="Gene3D" id="1.10.510.10">
    <property type="entry name" value="Transferase(Phosphotransferase) domain 1"/>
    <property type="match status" value="1"/>
</dbReference>
<proteinExistence type="inferred from homology"/>
<dbReference type="FunFam" id="1.10.510.10:FF:000571">
    <property type="entry name" value="Maternal embryonic leucine zipper kinase"/>
    <property type="match status" value="1"/>
</dbReference>
<dbReference type="PANTHER" id="PTHR24350">
    <property type="entry name" value="SERINE/THREONINE-PROTEIN KINASE IAL-RELATED"/>
    <property type="match status" value="1"/>
</dbReference>
<evidence type="ECO:0000256" key="9">
    <source>
        <dbReference type="PIRSR" id="PIRSR630616-3"/>
    </source>
</evidence>
<dbReference type="EMBL" id="RRYP01005167">
    <property type="protein sequence ID" value="TNV82276.1"/>
    <property type="molecule type" value="Genomic_DNA"/>
</dbReference>
<dbReference type="CDD" id="cd14007">
    <property type="entry name" value="STKc_Aurora"/>
    <property type="match status" value="1"/>
</dbReference>
<evidence type="ECO:0000256" key="3">
    <source>
        <dbReference type="ARBA" id="ARBA00022679"/>
    </source>
</evidence>
<comment type="caution">
    <text evidence="15">The sequence shown here is derived from an EMBL/GenBank/DDBJ whole genome shotgun (WGS) entry which is preliminary data.</text>
</comment>
<dbReference type="Pfam" id="PF00069">
    <property type="entry name" value="Pkinase"/>
    <property type="match status" value="1"/>
</dbReference>
<feature type="binding site" evidence="8">
    <location>
        <begin position="176"/>
        <end position="177"/>
    </location>
    <ligand>
        <name>ATP</name>
        <dbReference type="ChEBI" id="CHEBI:30616"/>
    </ligand>
</feature>
<dbReference type="InterPro" id="IPR000719">
    <property type="entry name" value="Prot_kinase_dom"/>
</dbReference>
<evidence type="ECO:0000256" key="8">
    <source>
        <dbReference type="PIRSR" id="PIRSR630616-2"/>
    </source>
</evidence>
<accession>A0A8J8NV10</accession>
<comment type="catalytic activity">
    <reaction evidence="11">
        <text>L-seryl-[protein] + ATP = O-phospho-L-seryl-[protein] + ADP + H(+)</text>
        <dbReference type="Rhea" id="RHEA:17989"/>
        <dbReference type="Rhea" id="RHEA-COMP:9863"/>
        <dbReference type="Rhea" id="RHEA-COMP:11604"/>
        <dbReference type="ChEBI" id="CHEBI:15378"/>
        <dbReference type="ChEBI" id="CHEBI:29999"/>
        <dbReference type="ChEBI" id="CHEBI:30616"/>
        <dbReference type="ChEBI" id="CHEBI:83421"/>
        <dbReference type="ChEBI" id="CHEBI:456216"/>
        <dbReference type="EC" id="2.7.11.1"/>
    </reaction>
</comment>
<feature type="domain" description="Protein kinase" evidence="14">
    <location>
        <begin position="47"/>
        <end position="300"/>
    </location>
</feature>
<feature type="active site" description="Proton acceptor" evidence="7">
    <location>
        <position position="172"/>
    </location>
</feature>